<dbReference type="EMBL" id="CALNXJ010000020">
    <property type="protein sequence ID" value="CAH3123858.1"/>
    <property type="molecule type" value="Genomic_DNA"/>
</dbReference>
<keyword evidence="5" id="KW-0802">TPR repeat</keyword>
<dbReference type="GO" id="GO:0005813">
    <property type="term" value="C:centrosome"/>
    <property type="evidence" value="ECO:0007669"/>
    <property type="project" value="UniProtKB-SubCell"/>
</dbReference>
<dbReference type="GO" id="GO:0043015">
    <property type="term" value="F:gamma-tubulin binding"/>
    <property type="evidence" value="ECO:0007669"/>
    <property type="project" value="InterPro"/>
</dbReference>
<comment type="function">
    <text evidence="8">Plays a role in the organization of both preexisting and nascent microtubules in interphase cells. During mitosis, required for the organization and orientation of the mitotic spindle.</text>
</comment>
<feature type="compositionally biased region" description="Polar residues" evidence="10">
    <location>
        <begin position="283"/>
        <end position="297"/>
    </location>
</feature>
<comment type="subunit">
    <text evidence="2">Directly interacts with tubulin-gamma; this interaction determines centrosomal localization.</text>
</comment>
<evidence type="ECO:0000256" key="3">
    <source>
        <dbReference type="ARBA" id="ARBA00018408"/>
    </source>
</evidence>
<dbReference type="InterPro" id="IPR037692">
    <property type="entry name" value="CEP70"/>
</dbReference>
<keyword evidence="4" id="KW-0963">Cytoplasm</keyword>
<evidence type="ECO:0000313" key="12">
    <source>
        <dbReference type="Proteomes" id="UP001159428"/>
    </source>
</evidence>
<evidence type="ECO:0000256" key="8">
    <source>
        <dbReference type="ARBA" id="ARBA00025273"/>
    </source>
</evidence>
<dbReference type="GO" id="GO:0070507">
    <property type="term" value="P:regulation of microtubule cytoskeleton organization"/>
    <property type="evidence" value="ECO:0007669"/>
    <property type="project" value="InterPro"/>
</dbReference>
<evidence type="ECO:0000256" key="6">
    <source>
        <dbReference type="ARBA" id="ARBA00023054"/>
    </source>
</evidence>
<evidence type="ECO:0000313" key="11">
    <source>
        <dbReference type="EMBL" id="CAH3123858.1"/>
    </source>
</evidence>
<feature type="region of interest" description="Disordered" evidence="10">
    <location>
        <begin position="282"/>
        <end position="331"/>
    </location>
</feature>
<dbReference type="PANTHER" id="PTHR14594">
    <property type="entry name" value="CENTROSOMAL PROTEIN OF 70 KDA"/>
    <property type="match status" value="1"/>
</dbReference>
<evidence type="ECO:0000256" key="2">
    <source>
        <dbReference type="ARBA" id="ARBA00011832"/>
    </source>
</evidence>
<dbReference type="PANTHER" id="PTHR14594:SF1">
    <property type="entry name" value="CENTROSOMAL PROTEIN OF 70 KDA"/>
    <property type="match status" value="1"/>
</dbReference>
<feature type="coiled-coil region" evidence="9">
    <location>
        <begin position="136"/>
        <end position="205"/>
    </location>
</feature>
<comment type="subcellular location">
    <subcellularLocation>
        <location evidence="1">Cytoplasm</location>
        <location evidence="1">Cytoskeleton</location>
        <location evidence="1">Microtubule organizing center</location>
        <location evidence="1">Centrosome</location>
    </subcellularLocation>
</comment>
<evidence type="ECO:0000256" key="7">
    <source>
        <dbReference type="ARBA" id="ARBA00023212"/>
    </source>
</evidence>
<keyword evidence="12" id="KW-1185">Reference proteome</keyword>
<keyword evidence="6 9" id="KW-0175">Coiled coil</keyword>
<dbReference type="AlphaFoldDB" id="A0AAU9WSC4"/>
<sequence>MALHLTTPMLMICCIYKIKSSCRIMNTRVESELLSLSGSYRNPYDHGRSKDDSPKTAGVMADWGAINRRLMYHGYQPVMVFPSGQLQESHGAAVALEELSSKNLQNTLDKLMTESDRRQSMVQELISSSTRIQRDADEERERVYRHEMEIRDLKRKLEEEKLKVQEMEGVRLMELQRHGKEVQELKRTKTELVALQIQLQQKVAQREEEITILRQTCQGLDNVDVKRLDIENDVRGHFWKQSAEKRTAPDQKFSDVIDSYESKIFEMQQELKKLKKEMDSKTLSHVGSQSPTESELTAGSEVPPSYADINTSTSKDRKTERKIQKEEKVQSTEKQLKECKMLIKLLESENTQLKLELESRPKFSDWKKVQKYNKQLERLLAQNNLSPPHKKHKDGGSKMDDVTSLKKRYSKHVEDLDFMPIDACRKHLKEVCSGLRVTDLRDITEKINSLNIIAENHLPMEKIMQDIMDIINSKDTPNLSVEILHQNGASHKSHCEKAWQCIVPTLNLWLTQLTGLQDLQGPINQLSFNLMPWKSNTLFEEDDTRPLTVQRIKEALEFLCLETRVSPSEIQTHTAEEISLDHLKSIVAHFQKLFDLNTVSGVFTRMNELYMRLGETCNAMNNMREFLGLDPTCKTSDVVNAVSKLSKARHLLKVEDLPNIMKRLDQYDEFYPAFQSMISELKNLLRVQDMDEIVTAVTALIKFPPY</sequence>
<keyword evidence="7" id="KW-0206">Cytoskeleton</keyword>
<evidence type="ECO:0000256" key="5">
    <source>
        <dbReference type="ARBA" id="ARBA00022803"/>
    </source>
</evidence>
<evidence type="ECO:0000256" key="4">
    <source>
        <dbReference type="ARBA" id="ARBA00022490"/>
    </source>
</evidence>
<dbReference type="GO" id="GO:0060271">
    <property type="term" value="P:cilium assembly"/>
    <property type="evidence" value="ECO:0007669"/>
    <property type="project" value="InterPro"/>
</dbReference>
<protein>
    <recommendedName>
        <fullName evidence="3">Centrosomal protein of 70 kDa</fullName>
    </recommendedName>
</protein>
<proteinExistence type="predicted"/>
<evidence type="ECO:0000256" key="10">
    <source>
        <dbReference type="SAM" id="MobiDB-lite"/>
    </source>
</evidence>
<accession>A0AAU9WSC4</accession>
<reference evidence="11 12" key="1">
    <citation type="submission" date="2022-05" db="EMBL/GenBank/DDBJ databases">
        <authorList>
            <consortium name="Genoscope - CEA"/>
            <person name="William W."/>
        </authorList>
    </citation>
    <scope>NUCLEOTIDE SEQUENCE [LARGE SCALE GENOMIC DNA]</scope>
</reference>
<name>A0AAU9WSC4_9CNID</name>
<gene>
    <name evidence="11" type="ORF">PMEA_00011553</name>
</gene>
<organism evidence="11 12">
    <name type="scientific">Pocillopora meandrina</name>
    <dbReference type="NCBI Taxonomy" id="46732"/>
    <lineage>
        <taxon>Eukaryota</taxon>
        <taxon>Metazoa</taxon>
        <taxon>Cnidaria</taxon>
        <taxon>Anthozoa</taxon>
        <taxon>Hexacorallia</taxon>
        <taxon>Scleractinia</taxon>
        <taxon>Astrocoeniina</taxon>
        <taxon>Pocilloporidae</taxon>
        <taxon>Pocillopora</taxon>
    </lineage>
</organism>
<feature type="compositionally biased region" description="Basic and acidic residues" evidence="10">
    <location>
        <begin position="314"/>
        <end position="331"/>
    </location>
</feature>
<evidence type="ECO:0000256" key="9">
    <source>
        <dbReference type="SAM" id="Coils"/>
    </source>
</evidence>
<dbReference type="Proteomes" id="UP001159428">
    <property type="component" value="Unassembled WGS sequence"/>
</dbReference>
<evidence type="ECO:0000256" key="1">
    <source>
        <dbReference type="ARBA" id="ARBA00004300"/>
    </source>
</evidence>
<comment type="caution">
    <text evidence="11">The sequence shown here is derived from an EMBL/GenBank/DDBJ whole genome shotgun (WGS) entry which is preliminary data.</text>
</comment>